<comment type="caution">
    <text evidence="3">The sequence shown here is derived from an EMBL/GenBank/DDBJ whole genome shotgun (WGS) entry which is preliminary data.</text>
</comment>
<evidence type="ECO:0000313" key="3">
    <source>
        <dbReference type="EMBL" id="RFM24627.1"/>
    </source>
</evidence>
<dbReference type="InterPro" id="IPR025489">
    <property type="entry name" value="DUF4381"/>
</dbReference>
<dbReference type="EMBL" id="PHFL01000034">
    <property type="protein sequence ID" value="RFM24627.1"/>
    <property type="molecule type" value="Genomic_DNA"/>
</dbReference>
<protein>
    <submittedName>
        <fullName evidence="3">DUF4381 family protein</fullName>
    </submittedName>
</protein>
<reference evidence="3 4" key="1">
    <citation type="journal article" date="2011" name="ISME J.">
        <title>Community ecology of hot spring cyanobacterial mats: predominant populations and their functional potential.</title>
        <authorList>
            <person name="Klatt C.G."/>
            <person name="Wood J.M."/>
            <person name="Rusch D.B."/>
            <person name="Bateson M.M."/>
            <person name="Hamamura N."/>
            <person name="Heidelberg J.F."/>
            <person name="Grossman A.R."/>
            <person name="Bhaya D."/>
            <person name="Cohan F.M."/>
            <person name="Kuhl M."/>
            <person name="Bryant D.A."/>
            <person name="Ward D.M."/>
        </authorList>
    </citation>
    <scope>NUCLEOTIDE SEQUENCE [LARGE SCALE GENOMIC DNA]</scope>
    <source>
        <strain evidence="3">OS</strain>
    </source>
</reference>
<dbReference type="Pfam" id="PF14316">
    <property type="entry name" value="DUF4381"/>
    <property type="match status" value="1"/>
</dbReference>
<gene>
    <name evidence="3" type="ORF">D0433_04830</name>
</gene>
<organism evidence="3 4">
    <name type="scientific">Candidatus Thermochlorobacter aerophilus</name>
    <dbReference type="NCBI Taxonomy" id="1868324"/>
    <lineage>
        <taxon>Bacteria</taxon>
        <taxon>Pseudomonadati</taxon>
        <taxon>Chlorobiota</taxon>
        <taxon>Chlorobiia</taxon>
        <taxon>Chlorobiales</taxon>
        <taxon>Candidatus Thermochlorobacteriaceae</taxon>
        <taxon>Candidatus Thermochlorobacter</taxon>
    </lineage>
</organism>
<feature type="chain" id="PRO_5017200541" evidence="2">
    <location>
        <begin position="24"/>
        <end position="318"/>
    </location>
</feature>
<evidence type="ECO:0000313" key="4">
    <source>
        <dbReference type="Proteomes" id="UP000266389"/>
    </source>
</evidence>
<proteinExistence type="predicted"/>
<keyword evidence="1" id="KW-0812">Transmembrane</keyword>
<name>A0A395M1I2_9BACT</name>
<evidence type="ECO:0000256" key="2">
    <source>
        <dbReference type="SAM" id="SignalP"/>
    </source>
</evidence>
<feature type="transmembrane region" description="Helical" evidence="1">
    <location>
        <begin position="157"/>
        <end position="178"/>
    </location>
</feature>
<feature type="signal peptide" evidence="2">
    <location>
        <begin position="1"/>
        <end position="23"/>
    </location>
</feature>
<dbReference type="Proteomes" id="UP000266389">
    <property type="component" value="Unassembled WGS sequence"/>
</dbReference>
<sequence length="318" mass="36755">MKRSSLTFLIACSLLLAPCATVAQTPKVSVEITPDTCLIGDHVFYLLSLTHSDTQLFSLPSDTDEVAFYPFEIRERKKLSEEERDGFITEQWKYTLTVFDTGLQIIPPLDLRYIQVGQQDTIVLKLDSKSIYVRSVLDTTMKDIADIKPLQTLPVPMWVYVAFAFALVLIAGAGYWLFMLWRKHRKKTPQPLSPLKPPYQLALEKLASLESYRLESQEDYKKFYSDLSDILREFIEDYYRIPAMEQITSEILYALRTKLHSELIEQYRQIFERADLVKFAKFYPSKIEARESLTLSKSVIEATIPKLEQVPTPSKTLN</sequence>
<keyword evidence="1" id="KW-0472">Membrane</keyword>
<keyword evidence="1" id="KW-1133">Transmembrane helix</keyword>
<evidence type="ECO:0000256" key="1">
    <source>
        <dbReference type="SAM" id="Phobius"/>
    </source>
</evidence>
<keyword evidence="2" id="KW-0732">Signal</keyword>
<accession>A0A395M1I2</accession>
<dbReference type="AlphaFoldDB" id="A0A395M1I2"/>